<dbReference type="GO" id="GO:0009279">
    <property type="term" value="C:cell outer membrane"/>
    <property type="evidence" value="ECO:0007669"/>
    <property type="project" value="UniProtKB-SubCell"/>
</dbReference>
<evidence type="ECO:0000256" key="8">
    <source>
        <dbReference type="ARBA" id="ARBA00023114"/>
    </source>
</evidence>
<reference evidence="13" key="1">
    <citation type="submission" date="2022-01" db="EMBL/GenBank/DDBJ databases">
        <authorList>
            <person name="Karlyshev A.V."/>
            <person name="Jaspars M."/>
        </authorList>
    </citation>
    <scope>NUCLEOTIDE SEQUENCE</scope>
    <source>
        <strain evidence="13">AGSA3-2</strain>
    </source>
</reference>
<dbReference type="AlphaFoldDB" id="A0A9Q3ZC09"/>
<dbReference type="InterPro" id="IPR033900">
    <property type="entry name" value="Gram_neg_porin_domain"/>
</dbReference>
<evidence type="ECO:0000259" key="12">
    <source>
        <dbReference type="Pfam" id="PF13609"/>
    </source>
</evidence>
<dbReference type="CDD" id="cd00342">
    <property type="entry name" value="gram_neg_porins"/>
    <property type="match status" value="1"/>
</dbReference>
<dbReference type="SUPFAM" id="SSF56935">
    <property type="entry name" value="Porins"/>
    <property type="match status" value="1"/>
</dbReference>
<evidence type="ECO:0000256" key="3">
    <source>
        <dbReference type="ARBA" id="ARBA00022448"/>
    </source>
</evidence>
<dbReference type="RefSeq" id="WP_080531600.1">
    <property type="nucleotide sequence ID" value="NZ_CP012331.1"/>
</dbReference>
<accession>A0A9Q3ZC09</accession>
<evidence type="ECO:0000256" key="6">
    <source>
        <dbReference type="ARBA" id="ARBA00022729"/>
    </source>
</evidence>
<keyword evidence="3" id="KW-0813">Transport</keyword>
<keyword evidence="14" id="KW-1185">Reference proteome</keyword>
<evidence type="ECO:0000256" key="7">
    <source>
        <dbReference type="ARBA" id="ARBA00023065"/>
    </source>
</evidence>
<evidence type="ECO:0000256" key="2">
    <source>
        <dbReference type="ARBA" id="ARBA00011233"/>
    </source>
</evidence>
<comment type="subcellular location">
    <subcellularLocation>
        <location evidence="1">Cell outer membrane</location>
        <topology evidence="1">Multi-pass membrane protein</topology>
    </subcellularLocation>
</comment>
<dbReference type="PANTHER" id="PTHR34501">
    <property type="entry name" value="PROTEIN YDDL-RELATED"/>
    <property type="match status" value="1"/>
</dbReference>
<dbReference type="Gene3D" id="2.40.160.10">
    <property type="entry name" value="Porin"/>
    <property type="match status" value="1"/>
</dbReference>
<dbReference type="Proteomes" id="UP001107961">
    <property type="component" value="Unassembled WGS sequence"/>
</dbReference>
<gene>
    <name evidence="13" type="ORF">LZG35_06225</name>
</gene>
<keyword evidence="6 11" id="KW-0732">Signal</keyword>
<organism evidence="13 14">
    <name type="scientific">Alloalcanivorax xenomutans</name>
    <dbReference type="NCBI Taxonomy" id="1094342"/>
    <lineage>
        <taxon>Bacteria</taxon>
        <taxon>Pseudomonadati</taxon>
        <taxon>Pseudomonadota</taxon>
        <taxon>Gammaproteobacteria</taxon>
        <taxon>Oceanospirillales</taxon>
        <taxon>Alcanivoracaceae</taxon>
        <taxon>Alloalcanivorax</taxon>
    </lineage>
</organism>
<comment type="caution">
    <text evidence="13">The sequence shown here is derived from an EMBL/GenBank/DDBJ whole genome shotgun (WGS) entry which is preliminary data.</text>
</comment>
<evidence type="ECO:0000256" key="9">
    <source>
        <dbReference type="ARBA" id="ARBA00023136"/>
    </source>
</evidence>
<keyword evidence="7" id="KW-0406">Ion transport</keyword>
<keyword evidence="10" id="KW-0998">Cell outer membrane</keyword>
<evidence type="ECO:0000256" key="4">
    <source>
        <dbReference type="ARBA" id="ARBA00022452"/>
    </source>
</evidence>
<dbReference type="InterPro" id="IPR023614">
    <property type="entry name" value="Porin_dom_sf"/>
</dbReference>
<evidence type="ECO:0000256" key="10">
    <source>
        <dbReference type="ARBA" id="ARBA00023237"/>
    </source>
</evidence>
<feature type="signal peptide" evidence="11">
    <location>
        <begin position="1"/>
        <end position="25"/>
    </location>
</feature>
<dbReference type="GO" id="GO:0046930">
    <property type="term" value="C:pore complex"/>
    <property type="evidence" value="ECO:0007669"/>
    <property type="project" value="UniProtKB-KW"/>
</dbReference>
<evidence type="ECO:0000256" key="11">
    <source>
        <dbReference type="SAM" id="SignalP"/>
    </source>
</evidence>
<comment type="subunit">
    <text evidence="2">Homotrimer.</text>
</comment>
<dbReference type="InterPro" id="IPR050298">
    <property type="entry name" value="Gram-neg_bact_OMP"/>
</dbReference>
<keyword evidence="9" id="KW-0472">Membrane</keyword>
<keyword evidence="5" id="KW-0812">Transmembrane</keyword>
<feature type="domain" description="Porin" evidence="12">
    <location>
        <begin position="13"/>
        <end position="334"/>
    </location>
</feature>
<dbReference type="GO" id="GO:0006811">
    <property type="term" value="P:monoatomic ion transport"/>
    <property type="evidence" value="ECO:0007669"/>
    <property type="project" value="UniProtKB-KW"/>
</dbReference>
<evidence type="ECO:0000313" key="14">
    <source>
        <dbReference type="Proteomes" id="UP001107961"/>
    </source>
</evidence>
<keyword evidence="8" id="KW-0626">Porin</keyword>
<dbReference type="EMBL" id="JAJVKT010000006">
    <property type="protein sequence ID" value="MCE7508228.1"/>
    <property type="molecule type" value="Genomic_DNA"/>
</dbReference>
<proteinExistence type="predicted"/>
<sequence length="352" mass="37099">MKLKKQAAIVLGAAALMSAAGPVSAEAKVSFYGLLDLWAGSAGNKTTGDDTLKMDAGGMATSFLGFKASMDLTPGITGIAAAEMFFRPDNAEDGRYGGDEFFARSAYIGATGDFGTLKAGRNTAPYYLPVVFSNSLGGSFTFSPSILHSFQGGNYGPILGDSGWSNSLAYTTPEMGGLTATLMYAFGEEEDEHGENKVGGNAVYRNGKFMATVAAHSVKQGALNVGDVSAGEYGAIPDATDQDAVMVGVAYDFDIIKLFAQYQNLATDTLNGDVDTDTYVFSFAVPAGGGSVLGSYGYSDFTGAWETERDTWSMAYSYPLAKQLDLYAVFMHDDIEIIGDADSYGVGAQFRF</sequence>
<feature type="chain" id="PRO_5040235061" evidence="11">
    <location>
        <begin position="26"/>
        <end position="352"/>
    </location>
</feature>
<dbReference type="GO" id="GO:0015288">
    <property type="term" value="F:porin activity"/>
    <property type="evidence" value="ECO:0007669"/>
    <property type="project" value="UniProtKB-KW"/>
</dbReference>
<keyword evidence="4" id="KW-1134">Transmembrane beta strand</keyword>
<dbReference type="PANTHER" id="PTHR34501:SF9">
    <property type="entry name" value="MAJOR OUTER MEMBRANE PROTEIN P.IA"/>
    <property type="match status" value="1"/>
</dbReference>
<dbReference type="Pfam" id="PF13609">
    <property type="entry name" value="Porin_4"/>
    <property type="match status" value="1"/>
</dbReference>
<evidence type="ECO:0000313" key="13">
    <source>
        <dbReference type="EMBL" id="MCE7508228.1"/>
    </source>
</evidence>
<evidence type="ECO:0000256" key="5">
    <source>
        <dbReference type="ARBA" id="ARBA00022692"/>
    </source>
</evidence>
<protein>
    <submittedName>
        <fullName evidence="13">Porin</fullName>
    </submittedName>
</protein>
<evidence type="ECO:0000256" key="1">
    <source>
        <dbReference type="ARBA" id="ARBA00004571"/>
    </source>
</evidence>
<name>A0A9Q3ZC09_9GAMM</name>